<keyword evidence="3" id="KW-1185">Reference proteome</keyword>
<organism evidence="2 3">
    <name type="scientific">Mycena belliarum</name>
    <dbReference type="NCBI Taxonomy" id="1033014"/>
    <lineage>
        <taxon>Eukaryota</taxon>
        <taxon>Fungi</taxon>
        <taxon>Dikarya</taxon>
        <taxon>Basidiomycota</taxon>
        <taxon>Agaricomycotina</taxon>
        <taxon>Agaricomycetes</taxon>
        <taxon>Agaricomycetidae</taxon>
        <taxon>Agaricales</taxon>
        <taxon>Marasmiineae</taxon>
        <taxon>Mycenaceae</taxon>
        <taxon>Mycena</taxon>
    </lineage>
</organism>
<evidence type="ECO:0000313" key="2">
    <source>
        <dbReference type="EMBL" id="KAJ7089900.1"/>
    </source>
</evidence>
<protein>
    <submittedName>
        <fullName evidence="2">Uncharacterized protein</fullName>
    </submittedName>
</protein>
<evidence type="ECO:0000313" key="3">
    <source>
        <dbReference type="Proteomes" id="UP001222325"/>
    </source>
</evidence>
<dbReference type="EMBL" id="JARJCN010000023">
    <property type="protein sequence ID" value="KAJ7089900.1"/>
    <property type="molecule type" value="Genomic_DNA"/>
</dbReference>
<sequence>MSDSDLYSRLLFPKKLGYPLFYPQPFDSLPEPARRTGTQIGDVGVVTMSGAFDPIFNILRARDDPANRFGVPQGFERVILGPDDIAALSLYHLPGSDISNTAINKRRLDVNAGIENNVFLPLGVGAVVEVSTNSKQTGLLLLPDGASRWDALPLRVFRDYALKHGQSWYSFVNGDLGRMIGSGELYLVTGVTKSTSWSVAALENHSADGKVSLKLKAAQIGNAGASWTWEWDVASSSVNSGPRRRFGEESWRDNQTVFLRGFKVALRSTPLRRSSKVSSIVNSNPSDVMSKSTLVPFSQSRSGTSFATASLRTEHNSPNGGASSSTEKLDDVLQSPTSTPGSEPDDGNVSTARFEVPLIRDRASSRYFTHQVSSTSTYWNAYVLPVSEANSILIKPGLGRNGRGHSRR</sequence>
<proteinExistence type="predicted"/>
<reference evidence="2" key="1">
    <citation type="submission" date="2023-03" db="EMBL/GenBank/DDBJ databases">
        <title>Massive genome expansion in bonnet fungi (Mycena s.s.) driven by repeated elements and novel gene families across ecological guilds.</title>
        <authorList>
            <consortium name="Lawrence Berkeley National Laboratory"/>
            <person name="Harder C.B."/>
            <person name="Miyauchi S."/>
            <person name="Viragh M."/>
            <person name="Kuo A."/>
            <person name="Thoen E."/>
            <person name="Andreopoulos B."/>
            <person name="Lu D."/>
            <person name="Skrede I."/>
            <person name="Drula E."/>
            <person name="Henrissat B."/>
            <person name="Morin E."/>
            <person name="Kohler A."/>
            <person name="Barry K."/>
            <person name="LaButti K."/>
            <person name="Morin E."/>
            <person name="Salamov A."/>
            <person name="Lipzen A."/>
            <person name="Mereny Z."/>
            <person name="Hegedus B."/>
            <person name="Baldrian P."/>
            <person name="Stursova M."/>
            <person name="Weitz H."/>
            <person name="Taylor A."/>
            <person name="Grigoriev I.V."/>
            <person name="Nagy L.G."/>
            <person name="Martin F."/>
            <person name="Kauserud H."/>
        </authorList>
    </citation>
    <scope>NUCLEOTIDE SEQUENCE</scope>
    <source>
        <strain evidence="2">CBHHK173m</strain>
    </source>
</reference>
<dbReference type="AlphaFoldDB" id="A0AAD6U475"/>
<comment type="caution">
    <text evidence="2">The sequence shown here is derived from an EMBL/GenBank/DDBJ whole genome shotgun (WGS) entry which is preliminary data.</text>
</comment>
<gene>
    <name evidence="2" type="ORF">B0H15DRAFT_779865</name>
</gene>
<name>A0AAD6U475_9AGAR</name>
<accession>A0AAD6U475</accession>
<evidence type="ECO:0000256" key="1">
    <source>
        <dbReference type="SAM" id="MobiDB-lite"/>
    </source>
</evidence>
<feature type="compositionally biased region" description="Polar residues" evidence="1">
    <location>
        <begin position="309"/>
        <end position="326"/>
    </location>
</feature>
<feature type="region of interest" description="Disordered" evidence="1">
    <location>
        <begin position="309"/>
        <end position="351"/>
    </location>
</feature>
<dbReference type="Proteomes" id="UP001222325">
    <property type="component" value="Unassembled WGS sequence"/>
</dbReference>